<dbReference type="Proteomes" id="UP000274786">
    <property type="component" value="Unassembled WGS sequence"/>
</dbReference>
<comment type="caution">
    <text evidence="2">The sequence shown here is derived from an EMBL/GenBank/DDBJ whole genome shotgun (WGS) entry which is preliminary data.</text>
</comment>
<feature type="transmembrane region" description="Helical" evidence="1">
    <location>
        <begin position="281"/>
        <end position="299"/>
    </location>
</feature>
<gene>
    <name evidence="2" type="ORF">BCL79_1461</name>
</gene>
<dbReference type="PROSITE" id="PS51257">
    <property type="entry name" value="PROKAR_LIPOPROTEIN"/>
    <property type="match status" value="1"/>
</dbReference>
<feature type="transmembrane region" description="Helical" evidence="1">
    <location>
        <begin position="250"/>
        <end position="269"/>
    </location>
</feature>
<proteinExistence type="predicted"/>
<dbReference type="EMBL" id="RCDC01000004">
    <property type="protein sequence ID" value="RLK57058.1"/>
    <property type="molecule type" value="Genomic_DNA"/>
</dbReference>
<evidence type="ECO:0000313" key="2">
    <source>
        <dbReference type="EMBL" id="RLK57058.1"/>
    </source>
</evidence>
<name>A0A498CG50_9GAMM</name>
<feature type="transmembrane region" description="Helical" evidence="1">
    <location>
        <begin position="98"/>
        <end position="117"/>
    </location>
</feature>
<keyword evidence="1" id="KW-0812">Transmembrane</keyword>
<keyword evidence="1" id="KW-0472">Membrane</keyword>
<feature type="transmembrane region" description="Helical" evidence="1">
    <location>
        <begin position="70"/>
        <end position="92"/>
    </location>
</feature>
<keyword evidence="1" id="KW-1133">Transmembrane helix</keyword>
<feature type="transmembrane region" description="Helical" evidence="1">
    <location>
        <begin position="305"/>
        <end position="326"/>
    </location>
</feature>
<protein>
    <recommendedName>
        <fullName evidence="4">Polysaccharide biosynthesis protein</fullName>
    </recommendedName>
</protein>
<accession>A0A498CG50</accession>
<feature type="transmembrane region" description="Helical" evidence="1">
    <location>
        <begin position="166"/>
        <end position="191"/>
    </location>
</feature>
<sequence length="336" mass="35351">MRTGLATALGTTMACGAALAVVFVIIAMKFFPIGGVSIALLAVSELLLQPVIVILAVPHHAAGSPAKAQSILLLTLILRALWITVLYLFISGATLEDYIAGHFACSIFALIAAAWLLPTPSPRLRELNLLPRSQWRENGGYAVLATTAAAPSELDKITASKLLNPLAAGSYAASARIAAAMVIPVIALMLAMIPKLYRRSSVADGPTSDLPLFWATVGYGAVAGGALYLLAPVLALLIGPSYVGLSDYVSWFAFIVPGMCLRLSAVNLLMTMNLPWRRAAVEMLGAAALVVFAVMFAKLRVEAPVLISVAIVEYGMAAVGWVMVGYSKRVIVSSAQ</sequence>
<evidence type="ECO:0000256" key="1">
    <source>
        <dbReference type="SAM" id="Phobius"/>
    </source>
</evidence>
<evidence type="ECO:0000313" key="3">
    <source>
        <dbReference type="Proteomes" id="UP000274786"/>
    </source>
</evidence>
<feature type="transmembrane region" description="Helical" evidence="1">
    <location>
        <begin position="30"/>
        <end position="58"/>
    </location>
</feature>
<dbReference type="AlphaFoldDB" id="A0A498CG50"/>
<evidence type="ECO:0008006" key="4">
    <source>
        <dbReference type="Google" id="ProtNLM"/>
    </source>
</evidence>
<organism evidence="2 3">
    <name type="scientific">Stenotrophomonas rhizophila</name>
    <dbReference type="NCBI Taxonomy" id="216778"/>
    <lineage>
        <taxon>Bacteria</taxon>
        <taxon>Pseudomonadati</taxon>
        <taxon>Pseudomonadota</taxon>
        <taxon>Gammaproteobacteria</taxon>
        <taxon>Lysobacterales</taxon>
        <taxon>Lysobacteraceae</taxon>
        <taxon>Stenotrophomonas</taxon>
    </lineage>
</organism>
<reference evidence="2 3" key="1">
    <citation type="submission" date="2018-10" db="EMBL/GenBank/DDBJ databases">
        <title>Comparative analysis of microorganisms from saline springs in Andes Mountain Range, Colombia.</title>
        <authorList>
            <person name="Rubin E."/>
        </authorList>
    </citation>
    <scope>NUCLEOTIDE SEQUENCE [LARGE SCALE GENOMIC DNA]</scope>
    <source>
        <strain evidence="2 3">USBA GBX 843</strain>
    </source>
</reference>
<feature type="transmembrane region" description="Helical" evidence="1">
    <location>
        <begin position="212"/>
        <end position="238"/>
    </location>
</feature>